<sequence>MDGDQPQSLVLDVFGQSPSLQIYTQLCFCFALPDHDREPSDTEAVVVRTLSEALQRLTTSFPWLAGQVVNENSGPGDTGVFIIKPSNKPPGLVVRDLRMNSSADPKDTRDSSGASVPTMASLRRAHFPFTLLDETLIAPRNTIPGTYGESDISVSSVFLVQATFIEGGLILTFVAQHATMDMIGQGHIIRLFDKACRKQDFTDEELAAGNIARQNIVPLLDDSCEPGAEVAHQIVAAKPTPDTVSDTPPAPPSPPPSSWAYFTFSPTELAALKFLAMKTLPSSSSFVSTDDALTAFVWQSIARARLPRLSPTTTLTLGRAIDPRAYLDIPSTYPGVVQNMTYHRYTAQQLAGAPLGHVAAHLRSALDSSNFRFQTQAFATLLDRTKDKNSVSVSATLDLSTDIMLSSWAKVDCCGLDFGLGLGTAEAVRRPRFVPVESLGYLMPKGRDGGIAVGVCLREGDMERLKGGKEFRKHAVYVG</sequence>
<evidence type="ECO:0000313" key="2">
    <source>
        <dbReference type="Proteomes" id="UP000824881"/>
    </source>
</evidence>
<evidence type="ECO:0000313" key="1">
    <source>
        <dbReference type="EMBL" id="KAG9218015.1"/>
    </source>
</evidence>
<name>A0ACB7IIT1_PLECO</name>
<comment type="caution">
    <text evidence="1">The sequence shown here is derived from an EMBL/GenBank/DDBJ whole genome shotgun (WGS) entry which is preliminary data.</text>
</comment>
<proteinExistence type="predicted"/>
<organism evidence="1 2">
    <name type="scientific">Pleurotus cornucopiae</name>
    <name type="common">Cornucopia mushroom</name>
    <dbReference type="NCBI Taxonomy" id="5321"/>
    <lineage>
        <taxon>Eukaryota</taxon>
        <taxon>Fungi</taxon>
        <taxon>Dikarya</taxon>
        <taxon>Basidiomycota</taxon>
        <taxon>Agaricomycotina</taxon>
        <taxon>Agaricomycetes</taxon>
        <taxon>Agaricomycetidae</taxon>
        <taxon>Agaricales</taxon>
        <taxon>Pleurotineae</taxon>
        <taxon>Pleurotaceae</taxon>
        <taxon>Pleurotus</taxon>
    </lineage>
</organism>
<protein>
    <submittedName>
        <fullName evidence="1">Uncharacterized protein</fullName>
    </submittedName>
</protein>
<dbReference type="Proteomes" id="UP000824881">
    <property type="component" value="Unassembled WGS sequence"/>
</dbReference>
<dbReference type="EMBL" id="WQMT02000010">
    <property type="protein sequence ID" value="KAG9218015.1"/>
    <property type="molecule type" value="Genomic_DNA"/>
</dbReference>
<keyword evidence="2" id="KW-1185">Reference proteome</keyword>
<accession>A0ACB7IIT1</accession>
<gene>
    <name evidence="1" type="ORF">CCMSSC00406_0008792</name>
</gene>
<reference evidence="1 2" key="1">
    <citation type="journal article" date="2021" name="Appl. Environ. Microbiol.">
        <title>Genetic linkage and physical mapping for an oyster mushroom Pleurotus cornucopiae and QTL analysis for the trait cap color.</title>
        <authorList>
            <person name="Zhang Y."/>
            <person name="Gao W."/>
            <person name="Sonnenberg A."/>
            <person name="Chen Q."/>
            <person name="Zhang J."/>
            <person name="Huang C."/>
        </authorList>
    </citation>
    <scope>NUCLEOTIDE SEQUENCE [LARGE SCALE GENOMIC DNA]</scope>
    <source>
        <strain evidence="1">CCMSSC00406</strain>
    </source>
</reference>